<evidence type="ECO:0000313" key="1">
    <source>
        <dbReference type="EMBL" id="ACL96096.1"/>
    </source>
</evidence>
<name>A0A0H3CCL6_CAUVN</name>
<organism evidence="1 2">
    <name type="scientific">Caulobacter vibrioides (strain NA1000 / CB15N)</name>
    <name type="common">Caulobacter crescentus</name>
    <dbReference type="NCBI Taxonomy" id="565050"/>
    <lineage>
        <taxon>Bacteria</taxon>
        <taxon>Pseudomonadati</taxon>
        <taxon>Pseudomonadota</taxon>
        <taxon>Alphaproteobacteria</taxon>
        <taxon>Caulobacterales</taxon>
        <taxon>Caulobacteraceae</taxon>
        <taxon>Caulobacter</taxon>
    </lineage>
</organism>
<protein>
    <submittedName>
        <fullName evidence="1">P-loop NTPase-related protein</fullName>
    </submittedName>
</protein>
<dbReference type="HOGENOM" id="CLU_2988194_0_0_5"/>
<dbReference type="RefSeq" id="WP_010920405.1">
    <property type="nucleotide sequence ID" value="NC_011916.1"/>
</dbReference>
<dbReference type="GeneID" id="7332733"/>
<reference evidence="1 2" key="1">
    <citation type="journal article" date="2010" name="J. Bacteriol.">
        <title>The genetic basis of laboratory adaptation in Caulobacter crescentus.</title>
        <authorList>
            <person name="Marks M.E."/>
            <person name="Castro-Rojas C.M."/>
            <person name="Teiling C."/>
            <person name="Du L."/>
            <person name="Kapatral V."/>
            <person name="Walunas T.L."/>
            <person name="Crosson S."/>
        </authorList>
    </citation>
    <scope>NUCLEOTIDE SEQUENCE [LARGE SCALE GENOMIC DNA]</scope>
    <source>
        <strain evidence="2">NA1000 / CB15N</strain>
    </source>
</reference>
<dbReference type="RefSeq" id="YP_002518004.1">
    <property type="nucleotide sequence ID" value="NC_011916.1"/>
</dbReference>
<dbReference type="AlphaFoldDB" id="A0A0H3CCL6"/>
<evidence type="ECO:0000313" key="2">
    <source>
        <dbReference type="Proteomes" id="UP000001364"/>
    </source>
</evidence>
<dbReference type="OrthoDB" id="9789856at2"/>
<keyword evidence="2" id="KW-1185">Reference proteome</keyword>
<dbReference type="SMR" id="A0A0H3CCL6"/>
<dbReference type="EMBL" id="CP001340">
    <property type="protein sequence ID" value="ACL96096.1"/>
    <property type="molecule type" value="Genomic_DNA"/>
</dbReference>
<dbReference type="KEGG" id="ccs:CCNA_02631"/>
<gene>
    <name evidence="1" type="ordered locus">CCNA_02631</name>
</gene>
<sequence>MQLESTRVEKFKRIDAIDLPLSDLNILVGSNGSGNPRLLIFDVIPDEPARRRSGTDA</sequence>
<dbReference type="Proteomes" id="UP000001364">
    <property type="component" value="Chromosome"/>
</dbReference>
<proteinExistence type="predicted"/>
<accession>A0A0H3CCL6</accession>